<sequence length="277" mass="31559">MSSEILKRNERLEGVFNRVAASFDTIGPNYFSYFGEKLVDYSEIREGSTLLDVAFGRGASLFPAAKCVLEKGQVVGIDFSKEMVKETAALIGKLGISNIEVLQMDAEKLDFPNNQFDYVISGLSTSFFSNPLMALEEMYRVLKDGGRFGISTWKKRDKRGALDRAYTKVFPQKQEDALRKIPTRPDFGSIDGVEKILQNIGLKNIEIIVEEKRFYYKDEEEWWQEQWTNATRGLFEHVEGMGALDEFKNAAFIELMENKDVNGIRFDAEVIFGFGEK</sequence>
<dbReference type="GO" id="GO:0032259">
    <property type="term" value="P:methylation"/>
    <property type="evidence" value="ECO:0007669"/>
    <property type="project" value="UniProtKB-KW"/>
</dbReference>
<proteinExistence type="predicted"/>
<dbReference type="PANTHER" id="PTHR43591">
    <property type="entry name" value="METHYLTRANSFERASE"/>
    <property type="match status" value="1"/>
</dbReference>
<reference evidence="1 2" key="1">
    <citation type="submission" date="2019-10" db="EMBL/GenBank/DDBJ databases">
        <title>Alkaliphilus serpentinus sp. nov. and Alkaliphilus pronyensis sp. nov., two novel anaerobic alkaliphilic species isolated from the serpentinized-hosted hydrothermal field of the Prony Bay (New Caledonia).</title>
        <authorList>
            <person name="Postec A."/>
        </authorList>
    </citation>
    <scope>NUCLEOTIDE SEQUENCE [LARGE SCALE GENOMIC DNA]</scope>
    <source>
        <strain evidence="1 2">LacT</strain>
    </source>
</reference>
<keyword evidence="2" id="KW-1185">Reference proteome</keyword>
<dbReference type="Proteomes" id="UP000465601">
    <property type="component" value="Unassembled WGS sequence"/>
</dbReference>
<evidence type="ECO:0000313" key="2">
    <source>
        <dbReference type="Proteomes" id="UP000465601"/>
    </source>
</evidence>
<dbReference type="EMBL" id="WBZB01000044">
    <property type="protein sequence ID" value="KAB3527281.1"/>
    <property type="molecule type" value="Genomic_DNA"/>
</dbReference>
<evidence type="ECO:0000313" key="1">
    <source>
        <dbReference type="EMBL" id="KAB3527281.1"/>
    </source>
</evidence>
<keyword evidence="1" id="KW-0489">Methyltransferase</keyword>
<gene>
    <name evidence="1" type="ORF">F8153_12515</name>
</gene>
<dbReference type="AlphaFoldDB" id="A0A833MD36"/>
<accession>A0A833MD36</accession>
<keyword evidence="1" id="KW-0808">Transferase</keyword>
<dbReference type="SUPFAM" id="SSF53335">
    <property type="entry name" value="S-adenosyl-L-methionine-dependent methyltransferases"/>
    <property type="match status" value="1"/>
</dbReference>
<dbReference type="RefSeq" id="WP_151866691.1">
    <property type="nucleotide sequence ID" value="NZ_WBZB01000044.1"/>
</dbReference>
<dbReference type="OrthoDB" id="9772751at2"/>
<protein>
    <submittedName>
        <fullName evidence="1">Methyltransferase domain-containing protein</fullName>
    </submittedName>
</protein>
<dbReference type="PANTHER" id="PTHR43591:SF24">
    <property type="entry name" value="2-METHOXY-6-POLYPRENYL-1,4-BENZOQUINOL METHYLASE, MITOCHONDRIAL"/>
    <property type="match status" value="1"/>
</dbReference>
<dbReference type="GO" id="GO:0008168">
    <property type="term" value="F:methyltransferase activity"/>
    <property type="evidence" value="ECO:0007669"/>
    <property type="project" value="UniProtKB-KW"/>
</dbReference>
<organism evidence="1 2">
    <name type="scientific">Alkaliphilus serpentinus</name>
    <dbReference type="NCBI Taxonomy" id="1482731"/>
    <lineage>
        <taxon>Bacteria</taxon>
        <taxon>Bacillati</taxon>
        <taxon>Bacillota</taxon>
        <taxon>Clostridia</taxon>
        <taxon>Peptostreptococcales</taxon>
        <taxon>Natronincolaceae</taxon>
        <taxon>Alkaliphilus</taxon>
    </lineage>
</organism>
<dbReference type="Pfam" id="PF01209">
    <property type="entry name" value="Ubie_methyltran"/>
    <property type="match status" value="1"/>
</dbReference>
<comment type="caution">
    <text evidence="1">The sequence shown here is derived from an EMBL/GenBank/DDBJ whole genome shotgun (WGS) entry which is preliminary data.</text>
</comment>
<dbReference type="Gene3D" id="3.40.50.150">
    <property type="entry name" value="Vaccinia Virus protein VP39"/>
    <property type="match status" value="1"/>
</dbReference>
<dbReference type="CDD" id="cd02440">
    <property type="entry name" value="AdoMet_MTases"/>
    <property type="match status" value="1"/>
</dbReference>
<dbReference type="InterPro" id="IPR029063">
    <property type="entry name" value="SAM-dependent_MTases_sf"/>
</dbReference>
<name>A0A833MD36_9FIRM</name>